<feature type="transmembrane region" description="Helical" evidence="5">
    <location>
        <begin position="95"/>
        <end position="114"/>
    </location>
</feature>
<feature type="transmembrane region" description="Helical" evidence="5">
    <location>
        <begin position="241"/>
        <end position="266"/>
    </location>
</feature>
<feature type="transmembrane region" description="Helical" evidence="5">
    <location>
        <begin position="278"/>
        <end position="299"/>
    </location>
</feature>
<evidence type="ECO:0000256" key="5">
    <source>
        <dbReference type="SAM" id="Phobius"/>
    </source>
</evidence>
<feature type="transmembrane region" description="Helical" evidence="5">
    <location>
        <begin position="158"/>
        <end position="176"/>
    </location>
</feature>
<keyword evidence="5" id="KW-0472">Membrane</keyword>
<name>A0A975U3Y4_9PROT</name>
<evidence type="ECO:0000256" key="2">
    <source>
        <dbReference type="ARBA" id="ARBA00022448"/>
    </source>
</evidence>
<organism evidence="6 7">
    <name type="scientific">Elioraea tepida</name>
    <dbReference type="NCBI Taxonomy" id="2843330"/>
    <lineage>
        <taxon>Bacteria</taxon>
        <taxon>Pseudomonadati</taxon>
        <taxon>Pseudomonadota</taxon>
        <taxon>Alphaproteobacteria</taxon>
        <taxon>Acetobacterales</taxon>
        <taxon>Elioraeaceae</taxon>
        <taxon>Elioraea</taxon>
    </lineage>
</organism>
<feature type="transmembrane region" description="Helical" evidence="5">
    <location>
        <begin position="63"/>
        <end position="83"/>
    </location>
</feature>
<dbReference type="EMBL" id="CP076448">
    <property type="protein sequence ID" value="QXM25940.1"/>
    <property type="molecule type" value="Genomic_DNA"/>
</dbReference>
<dbReference type="GO" id="GO:0010043">
    <property type="term" value="P:response to zinc ion"/>
    <property type="evidence" value="ECO:0007669"/>
    <property type="project" value="TreeGrafter"/>
</dbReference>
<keyword evidence="4 5" id="KW-0812">Transmembrane</keyword>
<dbReference type="Pfam" id="PF00950">
    <property type="entry name" value="ABC-3"/>
    <property type="match status" value="2"/>
</dbReference>
<dbReference type="Proteomes" id="UP000694001">
    <property type="component" value="Chromosome"/>
</dbReference>
<dbReference type="AlphaFoldDB" id="A0A975U3Y4"/>
<dbReference type="PANTHER" id="PTHR30477">
    <property type="entry name" value="ABC-TRANSPORTER METAL-BINDING PROTEIN"/>
    <property type="match status" value="1"/>
</dbReference>
<evidence type="ECO:0000256" key="3">
    <source>
        <dbReference type="ARBA" id="ARBA00022475"/>
    </source>
</evidence>
<reference evidence="6" key="1">
    <citation type="submission" date="2021-06" db="EMBL/GenBank/DDBJ databases">
        <title>Elioraea tepida, sp. nov., a moderately thermophilic aerobic anoxygenic phototrophic bacterium isolated from an alkaline siliceous hot spring mat community in Yellowstone National Park, WY, USA.</title>
        <authorList>
            <person name="Saini M.K."/>
            <person name="Yoshida S."/>
            <person name="Sebastian A."/>
            <person name="Hirose S."/>
            <person name="Hara E."/>
            <person name="Tamaki H."/>
            <person name="Soulier N.T."/>
            <person name="Albert I."/>
            <person name="Hanada S."/>
            <person name="Bryant D.A."/>
            <person name="Tank M."/>
        </authorList>
    </citation>
    <scope>NUCLEOTIDE SEQUENCE</scope>
    <source>
        <strain evidence="6">MS-P2</strain>
    </source>
</reference>
<dbReference type="RefSeq" id="WP_218286991.1">
    <property type="nucleotide sequence ID" value="NZ_CP076448.1"/>
</dbReference>
<evidence type="ECO:0000313" key="6">
    <source>
        <dbReference type="EMBL" id="QXM25940.1"/>
    </source>
</evidence>
<evidence type="ECO:0000256" key="1">
    <source>
        <dbReference type="ARBA" id="ARBA00004651"/>
    </source>
</evidence>
<sequence>MTLAEFFQLDLVPMLAALLSCVTCGLLGTLLLLTRNSMMGDAISHAVLPGIAAGFWLTGTRAALPMVAGAIAAAVLAVALIGLIRRLARLEAGAAMGVVFSGLFALGLLMLVWSGAERVDLDLDCVLFGILETLVWPEATGFGSLLDAEALAALPPELMLLAAIFAVTLLVLALLWKELRLAAFDPGFGRVIGFDPRPVRALLMLLIAAACVASFWAVGSILVIAALIGPAAIARLLTDRYAMTFVLAAAAGAGIALAGYGAAALLPAALGAAQGFNAAGMIAVMAGLGFALAAAVSPFRASAFRRRRAGASRG</sequence>
<proteinExistence type="inferred from homology"/>
<comment type="similarity">
    <text evidence="4">Belongs to the ABC-3 integral membrane protein family.</text>
</comment>
<dbReference type="GO" id="GO:0043190">
    <property type="term" value="C:ATP-binding cassette (ABC) transporter complex"/>
    <property type="evidence" value="ECO:0007669"/>
    <property type="project" value="InterPro"/>
</dbReference>
<feature type="transmembrane region" description="Helical" evidence="5">
    <location>
        <begin position="12"/>
        <end position="33"/>
    </location>
</feature>
<keyword evidence="2 4" id="KW-0813">Transport</keyword>
<keyword evidence="3" id="KW-1003">Cell membrane</keyword>
<dbReference type="InterPro" id="IPR001626">
    <property type="entry name" value="ABC_TroCD"/>
</dbReference>
<comment type="subcellular location">
    <subcellularLocation>
        <location evidence="1 4">Cell membrane</location>
        <topology evidence="1 4">Multi-pass membrane protein</topology>
    </subcellularLocation>
</comment>
<keyword evidence="7" id="KW-1185">Reference proteome</keyword>
<keyword evidence="5" id="KW-1133">Transmembrane helix</keyword>
<evidence type="ECO:0000313" key="7">
    <source>
        <dbReference type="Proteomes" id="UP000694001"/>
    </source>
</evidence>
<protein>
    <submittedName>
        <fullName evidence="6">Metal ABC transporter permease</fullName>
    </submittedName>
</protein>
<dbReference type="KEGG" id="elio:KO353_07025"/>
<accession>A0A975U3Y4</accession>
<gene>
    <name evidence="6" type="ORF">KO353_07025</name>
</gene>
<dbReference type="PANTHER" id="PTHR30477:SF8">
    <property type="entry name" value="METAL TRANSPORT SYSTEM MEMBRANE PROTEIN CT_070-RELATED"/>
    <property type="match status" value="1"/>
</dbReference>
<evidence type="ECO:0000256" key="4">
    <source>
        <dbReference type="RuleBase" id="RU003943"/>
    </source>
</evidence>
<dbReference type="GO" id="GO:0055085">
    <property type="term" value="P:transmembrane transport"/>
    <property type="evidence" value="ECO:0007669"/>
    <property type="project" value="InterPro"/>
</dbReference>
<feature type="transmembrane region" description="Helical" evidence="5">
    <location>
        <begin position="126"/>
        <end position="146"/>
    </location>
</feature>
<feature type="transmembrane region" description="Helical" evidence="5">
    <location>
        <begin position="201"/>
        <end position="229"/>
    </location>
</feature>